<dbReference type="SUPFAM" id="SSF50677">
    <property type="entry name" value="ValRS/IleRS/LeuRS editing domain"/>
    <property type="match status" value="1"/>
</dbReference>
<dbReference type="InterPro" id="IPR014729">
    <property type="entry name" value="Rossmann-like_a/b/a_fold"/>
</dbReference>
<feature type="compositionally biased region" description="Polar residues" evidence="10">
    <location>
        <begin position="961"/>
        <end position="975"/>
    </location>
</feature>
<dbReference type="SUPFAM" id="SSF47323">
    <property type="entry name" value="Anticodon-binding domain of a subclass of class I aminoacyl-tRNA synthetases"/>
    <property type="match status" value="1"/>
</dbReference>
<keyword evidence="3 9" id="KW-0436">Ligase</keyword>
<reference evidence="13" key="1">
    <citation type="submission" date="2023-07" db="EMBL/GenBank/DDBJ databases">
        <authorList>
            <consortium name="AG Swart"/>
            <person name="Singh M."/>
            <person name="Singh A."/>
            <person name="Seah K."/>
            <person name="Emmerich C."/>
        </authorList>
    </citation>
    <scope>NUCLEOTIDE SEQUENCE</scope>
    <source>
        <strain evidence="13">DP1</strain>
    </source>
</reference>
<organism evidence="13 14">
    <name type="scientific">Euplotes crassus</name>
    <dbReference type="NCBI Taxonomy" id="5936"/>
    <lineage>
        <taxon>Eukaryota</taxon>
        <taxon>Sar</taxon>
        <taxon>Alveolata</taxon>
        <taxon>Ciliophora</taxon>
        <taxon>Intramacronucleata</taxon>
        <taxon>Spirotrichea</taxon>
        <taxon>Hypotrichia</taxon>
        <taxon>Euplotida</taxon>
        <taxon>Euplotidae</taxon>
        <taxon>Moneuplotes</taxon>
    </lineage>
</organism>
<evidence type="ECO:0000256" key="1">
    <source>
        <dbReference type="ARBA" id="ARBA00005594"/>
    </source>
</evidence>
<comment type="caution">
    <text evidence="13">The sequence shown here is derived from an EMBL/GenBank/DDBJ whole genome shotgun (WGS) entry which is preliminary data.</text>
</comment>
<evidence type="ECO:0000256" key="8">
    <source>
        <dbReference type="ARBA" id="ARBA00030520"/>
    </source>
</evidence>
<evidence type="ECO:0000313" key="13">
    <source>
        <dbReference type="EMBL" id="CAI2360957.1"/>
    </source>
</evidence>
<dbReference type="PANTHER" id="PTHR45794:SF1">
    <property type="entry name" value="LEUCINE--TRNA LIGASE, CYTOPLASMIC"/>
    <property type="match status" value="1"/>
</dbReference>
<dbReference type="InterPro" id="IPR013155">
    <property type="entry name" value="M/V/L/I-tRNA-synth_anticd-bd"/>
</dbReference>
<dbReference type="GO" id="GO:0004823">
    <property type="term" value="F:leucine-tRNA ligase activity"/>
    <property type="evidence" value="ECO:0007669"/>
    <property type="project" value="UniProtKB-EC"/>
</dbReference>
<dbReference type="Gene3D" id="1.10.730.10">
    <property type="entry name" value="Isoleucyl-tRNA Synthetase, Domain 1"/>
    <property type="match status" value="1"/>
</dbReference>
<dbReference type="InterPro" id="IPR001412">
    <property type="entry name" value="aa-tRNA-synth_I_CS"/>
</dbReference>
<dbReference type="Pfam" id="PF08264">
    <property type="entry name" value="Anticodon_1"/>
    <property type="match status" value="1"/>
</dbReference>
<dbReference type="GO" id="GO:0005524">
    <property type="term" value="F:ATP binding"/>
    <property type="evidence" value="ECO:0007669"/>
    <property type="project" value="UniProtKB-KW"/>
</dbReference>
<dbReference type="InterPro" id="IPR009008">
    <property type="entry name" value="Val/Leu/Ile-tRNA-synth_edit"/>
</dbReference>
<dbReference type="PROSITE" id="PS00178">
    <property type="entry name" value="AA_TRNA_LIGASE_I"/>
    <property type="match status" value="1"/>
</dbReference>
<name>A0AAD1U2D4_EUPCR</name>
<sequence length="1020" mass="117912">MKPAQRFGSSLNHPRFYFSTKDFAKQRDFLRGIEASVQKKWDDLGINDVDAPKDYSHLSFEEKNNGKFYNTFPFPYTNGRLHLGHAYSSSKNEFATRFERLKGKRSLFPFAFHCTGTPIAAAAKRLVREKEMSGNSKISGKSQKEILKSMGIKEDQIVKFEDPEHWLDYFVPKGKEDMQILGLNIDWRRAFITTSKNPYYDSFIRWQYNLLKRKNKIVFDKRPAIYSIVDDQPCADHDRSEGEGVFPKEFTGIKLKVSHSSENLKKYGEEDIYFVTVTENYELFQEASACYVSPDAEYGVYKMPGNQFYITSERAMLHLAYQGYTEEFGKYEKVGSIKGSSLVGTSLINSSSKHRVLKTLASSEIDMSRGTGITFDVELDEQASYSSHQNEGDSHQKFRGTIGTMKNLGFTWTNPLPQFQYSTSQKELSQAALDEVIEGSWESCKDKEYYKERMAHGCFSSGPFLSHSEASKNHQQIEGSFPYFEAEERVVSRSKDECIVANVDQWLLDYSHPDWKNFTKEHVFSDNFEAYADNTKKCFEDAADKLEKWGFSRTFGLGTKVPWDERYVIEPISDASLHMAYHTVAHLVQGGVMDGSTPGPLGAKPEDFNDDVWSYVFLDTEYPKDCAIPQEKLDLLKNEFNYWYPLDLKCSGKDLISNHLITILYTHAAIWEKQEMMPRSMFCNGFMLINDEQMAKSSGNFMTVIDACKKYSSSATRMALADSGDTLEDGNFREKVANDSIEMQYKLGNWISEEISKINLEGIDWENYGYNFDEYDNFFDNEINRIIDETYEKYEKMEYKDALQLSFFDLQKLKDEYSSLKKGELNDYLVMRFIEVQLLLILPVIPHFCEHYYQKELRPALLRTQNHKEYPKLIVNARWPKKTSEYDQSMTKVFNFVKFCTTEFGLMKDKISDFVESQDLQNTTSSDDESEIYEGLIQYYAKKYSEERLKVGRRNLKANCNEPSSSPRQGESKSNNTRDGEIVSVLNSKNEDGSIFDSPNTKKGFFRRYIILQNTNNLSS</sequence>
<dbReference type="GO" id="GO:0002161">
    <property type="term" value="F:aminoacyl-tRNA deacylase activity"/>
    <property type="evidence" value="ECO:0007669"/>
    <property type="project" value="InterPro"/>
</dbReference>
<dbReference type="SUPFAM" id="SSF52374">
    <property type="entry name" value="Nucleotidylyl transferase"/>
    <property type="match status" value="1"/>
</dbReference>
<proteinExistence type="inferred from homology"/>
<evidence type="ECO:0000256" key="5">
    <source>
        <dbReference type="ARBA" id="ARBA00022840"/>
    </source>
</evidence>
<dbReference type="PANTHER" id="PTHR45794">
    <property type="entry name" value="LEUCYL-TRNA SYNTHETASE"/>
    <property type="match status" value="1"/>
</dbReference>
<keyword evidence="5 9" id="KW-0067">ATP-binding</keyword>
<keyword evidence="14" id="KW-1185">Reference proteome</keyword>
<evidence type="ECO:0000256" key="7">
    <source>
        <dbReference type="ARBA" id="ARBA00023146"/>
    </source>
</evidence>
<gene>
    <name evidence="13" type="ORF">ECRASSUSDP1_LOCUS2266</name>
</gene>
<dbReference type="InterPro" id="IPR004493">
    <property type="entry name" value="Leu-tRNA-synth_Ia_arc/euk"/>
</dbReference>
<keyword evidence="7 9" id="KW-0030">Aminoacyl-tRNA synthetase</keyword>
<evidence type="ECO:0000256" key="4">
    <source>
        <dbReference type="ARBA" id="ARBA00022741"/>
    </source>
</evidence>
<dbReference type="EC" id="6.1.1.4" evidence="2"/>
<dbReference type="AlphaFoldDB" id="A0AAD1U2D4"/>
<feature type="domain" description="Aminoacyl-tRNA synthetase class Ia" evidence="11">
    <location>
        <begin position="59"/>
        <end position="731"/>
    </location>
</feature>
<evidence type="ECO:0000256" key="6">
    <source>
        <dbReference type="ARBA" id="ARBA00022917"/>
    </source>
</evidence>
<evidence type="ECO:0000256" key="3">
    <source>
        <dbReference type="ARBA" id="ARBA00022598"/>
    </source>
</evidence>
<dbReference type="EMBL" id="CAMPGE010002156">
    <property type="protein sequence ID" value="CAI2360957.1"/>
    <property type="molecule type" value="Genomic_DNA"/>
</dbReference>
<dbReference type="Proteomes" id="UP001295684">
    <property type="component" value="Unassembled WGS sequence"/>
</dbReference>
<feature type="domain" description="Methionyl/Valyl/Leucyl/Isoleucyl-tRNA synthetase anticodon-binding" evidence="12">
    <location>
        <begin position="779"/>
        <end position="897"/>
    </location>
</feature>
<dbReference type="Gene3D" id="3.40.50.620">
    <property type="entry name" value="HUPs"/>
    <property type="match status" value="1"/>
</dbReference>
<evidence type="ECO:0000259" key="11">
    <source>
        <dbReference type="Pfam" id="PF00133"/>
    </source>
</evidence>
<evidence type="ECO:0000259" key="12">
    <source>
        <dbReference type="Pfam" id="PF08264"/>
    </source>
</evidence>
<evidence type="ECO:0000256" key="10">
    <source>
        <dbReference type="SAM" id="MobiDB-lite"/>
    </source>
</evidence>
<comment type="similarity">
    <text evidence="1 9">Belongs to the class-I aminoacyl-tRNA synthetase family.</text>
</comment>
<evidence type="ECO:0000256" key="2">
    <source>
        <dbReference type="ARBA" id="ARBA00013164"/>
    </source>
</evidence>
<accession>A0AAD1U2D4</accession>
<protein>
    <recommendedName>
        <fullName evidence="2">leucine--tRNA ligase</fullName>
        <ecNumber evidence="2">6.1.1.4</ecNumber>
    </recommendedName>
    <alternativeName>
        <fullName evidence="8">Leucyl-tRNA synthetase</fullName>
    </alternativeName>
</protein>
<keyword evidence="4 9" id="KW-0547">Nucleotide-binding</keyword>
<keyword evidence="6 9" id="KW-0648">Protein biosynthesis</keyword>
<dbReference type="InterPro" id="IPR002300">
    <property type="entry name" value="aa-tRNA-synth_Ia"/>
</dbReference>
<dbReference type="InterPro" id="IPR009080">
    <property type="entry name" value="tRNAsynth_Ia_anticodon-bd"/>
</dbReference>
<dbReference type="Gene3D" id="3.90.740.10">
    <property type="entry name" value="Valyl/Leucyl/Isoleucyl-tRNA synthetase, editing domain"/>
    <property type="match status" value="1"/>
</dbReference>
<evidence type="ECO:0000313" key="14">
    <source>
        <dbReference type="Proteomes" id="UP001295684"/>
    </source>
</evidence>
<feature type="region of interest" description="Disordered" evidence="10">
    <location>
        <begin position="957"/>
        <end position="979"/>
    </location>
</feature>
<dbReference type="GO" id="GO:0006429">
    <property type="term" value="P:leucyl-tRNA aminoacylation"/>
    <property type="evidence" value="ECO:0007669"/>
    <property type="project" value="InterPro"/>
</dbReference>
<dbReference type="Pfam" id="PF00133">
    <property type="entry name" value="tRNA-synt_1"/>
    <property type="match status" value="1"/>
</dbReference>
<evidence type="ECO:0000256" key="9">
    <source>
        <dbReference type="RuleBase" id="RU363035"/>
    </source>
</evidence>